<dbReference type="InterPro" id="IPR012677">
    <property type="entry name" value="Nucleotide-bd_a/b_plait_sf"/>
</dbReference>
<feature type="compositionally biased region" description="Basic and acidic residues" evidence="10">
    <location>
        <begin position="13"/>
        <end position="71"/>
    </location>
</feature>
<dbReference type="Gene3D" id="2.40.50.1070">
    <property type="match status" value="1"/>
</dbReference>
<evidence type="ECO:0000256" key="8">
    <source>
        <dbReference type="PROSITE-ProRule" id="PRU01024"/>
    </source>
</evidence>
<keyword evidence="13" id="KW-1185">Reference proteome</keyword>
<dbReference type="EMBL" id="JACMRX010000003">
    <property type="protein sequence ID" value="KAF7994123.1"/>
    <property type="molecule type" value="Genomic_DNA"/>
</dbReference>
<feature type="active site" description="Nucleophile" evidence="8">
    <location>
        <position position="602"/>
    </location>
</feature>
<feature type="region of interest" description="Disordered" evidence="10">
    <location>
        <begin position="1"/>
        <end position="71"/>
    </location>
</feature>
<dbReference type="GO" id="GO:0006396">
    <property type="term" value="P:RNA processing"/>
    <property type="evidence" value="ECO:0007669"/>
    <property type="project" value="InterPro"/>
</dbReference>
<gene>
    <name evidence="12" type="ORF">HCN44_011392</name>
</gene>
<dbReference type="Proteomes" id="UP000639338">
    <property type="component" value="Unassembled WGS sequence"/>
</dbReference>
<dbReference type="Gene3D" id="3.40.50.150">
    <property type="entry name" value="Vaccinia Virus protein VP39"/>
    <property type="match status" value="1"/>
</dbReference>
<evidence type="ECO:0000256" key="2">
    <source>
        <dbReference type="ARBA" id="ARBA00022679"/>
    </source>
</evidence>
<dbReference type="GO" id="GO:0032259">
    <property type="term" value="P:methylation"/>
    <property type="evidence" value="ECO:0007669"/>
    <property type="project" value="UniProtKB-KW"/>
</dbReference>
<accession>A0A834XVA7</accession>
<dbReference type="PANTHER" id="PTHR45904">
    <property type="entry name" value="TRNA (URACIL-5-)-METHYLTRANSFERASE"/>
    <property type="match status" value="1"/>
</dbReference>
<keyword evidence="1 8" id="KW-0489">Methyltransferase</keyword>
<dbReference type="SUPFAM" id="SSF54928">
    <property type="entry name" value="RNA-binding domain, RBD"/>
    <property type="match status" value="1"/>
</dbReference>
<dbReference type="AlphaFoldDB" id="A0A834XVA7"/>
<evidence type="ECO:0000259" key="11">
    <source>
        <dbReference type="PROSITE" id="PS50102"/>
    </source>
</evidence>
<comment type="caution">
    <text evidence="12">The sequence shown here is derived from an EMBL/GenBank/DDBJ whole genome shotgun (WGS) entry which is preliminary data.</text>
</comment>
<dbReference type="SUPFAM" id="SSF53335">
    <property type="entry name" value="S-adenosyl-L-methionine-dependent methyltransferases"/>
    <property type="match status" value="1"/>
</dbReference>
<evidence type="ECO:0000256" key="3">
    <source>
        <dbReference type="ARBA" id="ARBA00022691"/>
    </source>
</evidence>
<evidence type="ECO:0000256" key="5">
    <source>
        <dbReference type="ARBA" id="ARBA00033763"/>
    </source>
</evidence>
<evidence type="ECO:0000256" key="7">
    <source>
        <dbReference type="PROSITE-ProRule" id="PRU00176"/>
    </source>
</evidence>
<dbReference type="InterPro" id="IPR045850">
    <property type="entry name" value="TRM2_met"/>
</dbReference>
<dbReference type="Gene3D" id="3.30.70.330">
    <property type="match status" value="1"/>
</dbReference>
<dbReference type="InterPro" id="IPR030390">
    <property type="entry name" value="MeTrfase_TrmA_AS"/>
</dbReference>
<dbReference type="InterPro" id="IPR010280">
    <property type="entry name" value="U5_MeTrfase_fam"/>
</dbReference>
<evidence type="ECO:0000256" key="10">
    <source>
        <dbReference type="SAM" id="MobiDB-lite"/>
    </source>
</evidence>
<evidence type="ECO:0000256" key="4">
    <source>
        <dbReference type="ARBA" id="ARBA00022884"/>
    </source>
</evidence>
<evidence type="ECO:0000256" key="6">
    <source>
        <dbReference type="ARBA" id="ARBA00047278"/>
    </source>
</evidence>
<comment type="catalytic activity">
    <reaction evidence="6">
        <text>uridine(54) in tRNA + S-adenosyl-L-methionine = 5-methyluridine(54) in tRNA + S-adenosyl-L-homocysteine + H(+)</text>
        <dbReference type="Rhea" id="RHEA:42712"/>
        <dbReference type="Rhea" id="RHEA-COMP:10167"/>
        <dbReference type="Rhea" id="RHEA-COMP:10193"/>
        <dbReference type="ChEBI" id="CHEBI:15378"/>
        <dbReference type="ChEBI" id="CHEBI:57856"/>
        <dbReference type="ChEBI" id="CHEBI:59789"/>
        <dbReference type="ChEBI" id="CHEBI:65315"/>
        <dbReference type="ChEBI" id="CHEBI:74447"/>
        <dbReference type="EC" id="2.1.1.35"/>
    </reaction>
    <physiologicalReaction direction="left-to-right" evidence="6">
        <dbReference type="Rhea" id="RHEA:42713"/>
    </physiologicalReaction>
</comment>
<feature type="domain" description="RRM" evidence="11">
    <location>
        <begin position="122"/>
        <end position="197"/>
    </location>
</feature>
<comment type="similarity">
    <text evidence="8">Belongs to the class I-like SAM-binding methyltransferase superfamily. RNA M5U methyltransferase family.</text>
</comment>
<dbReference type="CDD" id="cd02440">
    <property type="entry name" value="AdoMet_MTases"/>
    <property type="match status" value="1"/>
</dbReference>
<dbReference type="EC" id="2.1.1.35" evidence="5"/>
<keyword evidence="3 8" id="KW-0949">S-adenosyl-L-methionine</keyword>
<dbReference type="Pfam" id="PF05958">
    <property type="entry name" value="tRNA_U5-meth_tr"/>
    <property type="match status" value="1"/>
</dbReference>
<dbReference type="PROSITE" id="PS51687">
    <property type="entry name" value="SAM_MT_RNA_M5U"/>
    <property type="match status" value="1"/>
</dbReference>
<dbReference type="PROSITE" id="PS01230">
    <property type="entry name" value="TRMA_1"/>
    <property type="match status" value="1"/>
</dbReference>
<dbReference type="GO" id="GO:0030697">
    <property type="term" value="F:tRNA (uracil(54)-C5)-methyltransferase activity, S-adenosyl methionine-dependent"/>
    <property type="evidence" value="ECO:0007669"/>
    <property type="project" value="UniProtKB-EC"/>
</dbReference>
<dbReference type="InterPro" id="IPR000504">
    <property type="entry name" value="RRM_dom"/>
</dbReference>
<dbReference type="PROSITE" id="PS50102">
    <property type="entry name" value="RRM"/>
    <property type="match status" value="1"/>
</dbReference>
<dbReference type="InterPro" id="IPR029063">
    <property type="entry name" value="SAM-dependent_MTases_sf"/>
</dbReference>
<reference evidence="12 13" key="1">
    <citation type="submission" date="2020-08" db="EMBL/GenBank/DDBJ databases">
        <title>Aphidius gifuensis genome sequencing and assembly.</title>
        <authorList>
            <person name="Du Z."/>
        </authorList>
    </citation>
    <scope>NUCLEOTIDE SEQUENCE [LARGE SCALE GENOMIC DNA]</scope>
    <source>
        <strain evidence="12">YNYX2018</strain>
        <tissue evidence="12">Adults</tissue>
    </source>
</reference>
<dbReference type="PANTHER" id="PTHR45904:SF2">
    <property type="entry name" value="TRNA (URACIL-5-)-METHYLTRANSFERASE HOMOLOG A"/>
    <property type="match status" value="1"/>
</dbReference>
<feature type="binding site" evidence="8">
    <location>
        <position position="525"/>
    </location>
    <ligand>
        <name>S-adenosyl-L-methionine</name>
        <dbReference type="ChEBI" id="CHEBI:59789"/>
    </ligand>
</feature>
<dbReference type="GO" id="GO:0003723">
    <property type="term" value="F:RNA binding"/>
    <property type="evidence" value="ECO:0007669"/>
    <property type="project" value="UniProtKB-UniRule"/>
</dbReference>
<dbReference type="InterPro" id="IPR035979">
    <property type="entry name" value="RBD_domain_sf"/>
</dbReference>
<organism evidence="12 13">
    <name type="scientific">Aphidius gifuensis</name>
    <name type="common">Parasitoid wasp</name>
    <dbReference type="NCBI Taxonomy" id="684658"/>
    <lineage>
        <taxon>Eukaryota</taxon>
        <taxon>Metazoa</taxon>
        <taxon>Ecdysozoa</taxon>
        <taxon>Arthropoda</taxon>
        <taxon>Hexapoda</taxon>
        <taxon>Insecta</taxon>
        <taxon>Pterygota</taxon>
        <taxon>Neoptera</taxon>
        <taxon>Endopterygota</taxon>
        <taxon>Hymenoptera</taxon>
        <taxon>Apocrita</taxon>
        <taxon>Ichneumonoidea</taxon>
        <taxon>Braconidae</taxon>
        <taxon>Aphidiinae</taxon>
        <taxon>Aphidius</taxon>
    </lineage>
</organism>
<comment type="caution">
    <text evidence="8">Lacks conserved residue(s) required for the propagation of feature annotation.</text>
</comment>
<feature type="binding site" evidence="8">
    <location>
        <position position="475"/>
    </location>
    <ligand>
        <name>S-adenosyl-L-methionine</name>
        <dbReference type="ChEBI" id="CHEBI:59789"/>
    </ligand>
</feature>
<dbReference type="OrthoDB" id="10250660at2759"/>
<protein>
    <recommendedName>
        <fullName evidence="5">tRNA (uracil(54)-C(5))-methyltransferase</fullName>
        <ecNumber evidence="5">2.1.1.35</ecNumber>
    </recommendedName>
</protein>
<proteinExistence type="inferred from homology"/>
<keyword evidence="2 8" id="KW-0808">Transferase</keyword>
<feature type="binding site" evidence="8">
    <location>
        <position position="574"/>
    </location>
    <ligand>
        <name>S-adenosyl-L-methionine</name>
        <dbReference type="ChEBI" id="CHEBI:59789"/>
    </ligand>
</feature>
<sequence>MKEEVMEQVSTENEEKNEMKNLDSSKKRSLDLNDVESNKKVKIEHNEEPTLPEINKDIKQEKLTNDDDEKKATLNVNNEQPEVENIKKEMTTNDDEENVLTIKDDENPYAYLDRDDFTSEKYKIEVRGLPKYYGVKDLKKLINEKLGLISGKVKPAKRGSAWAYVCFRSQETQDQAIEVINGYTWKNKKLTAKKAKPAPDPFIKRKLELIDDESNNKIENDKITTMSPEEQIKSSTIPLWNLSYAEQLEQKQKEIRKVLYNMSEKIFKSNESLRELLTEKKKNNDGLICELMPILSADVTDGYRNKCEFTIGKSKDGSEILIGFRMAAYATGSVAVGPIDHLCHIPESMKKAVKVCQEFVRNSNLAPFNPVNHSGYWTQVTVRTTRNNHLMLVIAINPQDMTVEELNKLKKEICEFFDNDAGKEANVTSLYFQTINKKDIGGEGGGSIDHLSGSEYIEETLLGMTFRVSPLAFFQVNTEGAELLYKAAIDMAKPDDNTTVLDVCCGTGTIGLSFSKYCGEVLGLEMIGDAIKDARENVKKNNIENCEFFVGKAESILKAVINRASKPNVVAVVDPPRAGLHQQALLALRRTSKLKRVVYISCDPKAAVQNLLDLAKPSSKLYTGEPLIPVKAIPVDMFPHTKHCELVILLERVSKTKDTLEETLTE</sequence>
<feature type="active site" evidence="9">
    <location>
        <position position="602"/>
    </location>
</feature>
<evidence type="ECO:0000313" key="13">
    <source>
        <dbReference type="Proteomes" id="UP000639338"/>
    </source>
</evidence>
<keyword evidence="4 7" id="KW-0694">RNA-binding</keyword>
<name>A0A834XVA7_APHGI</name>
<evidence type="ECO:0000313" key="12">
    <source>
        <dbReference type="EMBL" id="KAF7994123.1"/>
    </source>
</evidence>
<evidence type="ECO:0000256" key="9">
    <source>
        <dbReference type="PROSITE-ProRule" id="PRU10015"/>
    </source>
</evidence>
<evidence type="ECO:0000256" key="1">
    <source>
        <dbReference type="ARBA" id="ARBA00022603"/>
    </source>
</evidence>